<evidence type="ECO:0000313" key="6">
    <source>
        <dbReference type="Proteomes" id="UP001301958"/>
    </source>
</evidence>
<reference evidence="5" key="2">
    <citation type="submission" date="2023-05" db="EMBL/GenBank/DDBJ databases">
        <authorList>
            <consortium name="Lawrence Berkeley National Laboratory"/>
            <person name="Steindorff A."/>
            <person name="Hensen N."/>
            <person name="Bonometti L."/>
            <person name="Westerberg I."/>
            <person name="Brannstrom I.O."/>
            <person name="Guillou S."/>
            <person name="Cros-Aarteil S."/>
            <person name="Calhoun S."/>
            <person name="Haridas S."/>
            <person name="Kuo A."/>
            <person name="Mondo S."/>
            <person name="Pangilinan J."/>
            <person name="Riley R."/>
            <person name="Labutti K."/>
            <person name="Andreopoulos B."/>
            <person name="Lipzen A."/>
            <person name="Chen C."/>
            <person name="Yanf M."/>
            <person name="Daum C."/>
            <person name="Ng V."/>
            <person name="Clum A."/>
            <person name="Ohm R."/>
            <person name="Martin F."/>
            <person name="Silar P."/>
            <person name="Natvig D."/>
            <person name="Lalanne C."/>
            <person name="Gautier V."/>
            <person name="Ament-Velasquez S.L."/>
            <person name="Kruys A."/>
            <person name="Hutchinson M.I."/>
            <person name="Powell A.J."/>
            <person name="Barry K."/>
            <person name="Miller A.N."/>
            <person name="Grigoriev I.V."/>
            <person name="Debuchy R."/>
            <person name="Gladieux P."/>
            <person name="Thoren M.H."/>
            <person name="Johannesson H."/>
        </authorList>
    </citation>
    <scope>NUCLEOTIDE SEQUENCE</scope>
    <source>
        <strain evidence="5">CBS 990.96</strain>
    </source>
</reference>
<keyword evidence="2" id="KW-0808">Transferase</keyword>
<sequence>MSTSSSAFDLVQAAESLLADAKRIAGHEEDDPDDVQTRRKIAETCRKISFEIVPKVDVVKTQWTVIANAAVCNLFICWSAFDHIPLDGSITISELAKALNAEESLISRLCNLLLSTSTLLPGPHPNSLSHSRISPLYLSTSPVSSLHAVAIGNGMKPYSHWPQYFSSYGRRTPFNGQTHTPFSYSWGYPSLPPWEVKALFPEYASQFTQAMKSREIIGGNVQLVGREAIYDFSWVGLIQTNKVVVDVGGGLGQLLRDLIKSVEGLEGKDCVLQDRKEVIDEAEKEREGEGLLKGVRMMEHDFHNVQPVKGALVYILRRILLDYSDDMAINILSKLADAMPTEKEDPKARVIIIEERLIEEPMALNRIVDLVMLNLGGKLRDEKMFRGLAKAAGLKVVKYHTRNGDPLCAVECVKA</sequence>
<proteinExistence type="predicted"/>
<dbReference type="InterPro" id="IPR016461">
    <property type="entry name" value="COMT-like"/>
</dbReference>
<evidence type="ECO:0000259" key="4">
    <source>
        <dbReference type="Pfam" id="PF00891"/>
    </source>
</evidence>
<dbReference type="InterPro" id="IPR001077">
    <property type="entry name" value="COMT_C"/>
</dbReference>
<protein>
    <submittedName>
        <fullName evidence="5">Demethylsterigmatocystin 6-O-methyltransferase</fullName>
    </submittedName>
</protein>
<name>A0AAN6YS45_9PEZI</name>
<dbReference type="Proteomes" id="UP001301958">
    <property type="component" value="Unassembled WGS sequence"/>
</dbReference>
<dbReference type="Gene3D" id="3.40.50.150">
    <property type="entry name" value="Vaccinia Virus protein VP39"/>
    <property type="match status" value="1"/>
</dbReference>
<evidence type="ECO:0000256" key="1">
    <source>
        <dbReference type="ARBA" id="ARBA00022603"/>
    </source>
</evidence>
<evidence type="ECO:0000313" key="5">
    <source>
        <dbReference type="EMBL" id="KAK4221457.1"/>
    </source>
</evidence>
<organism evidence="5 6">
    <name type="scientific">Podospora fimiseda</name>
    <dbReference type="NCBI Taxonomy" id="252190"/>
    <lineage>
        <taxon>Eukaryota</taxon>
        <taxon>Fungi</taxon>
        <taxon>Dikarya</taxon>
        <taxon>Ascomycota</taxon>
        <taxon>Pezizomycotina</taxon>
        <taxon>Sordariomycetes</taxon>
        <taxon>Sordariomycetidae</taxon>
        <taxon>Sordariales</taxon>
        <taxon>Podosporaceae</taxon>
        <taxon>Podospora</taxon>
    </lineage>
</organism>
<keyword evidence="3" id="KW-0949">S-adenosyl-L-methionine</keyword>
<keyword evidence="1" id="KW-0489">Methyltransferase</keyword>
<dbReference type="PANTHER" id="PTHR43712:SF16">
    <property type="entry name" value="O-METHYLTRANSFERASE ELCB"/>
    <property type="match status" value="1"/>
</dbReference>
<dbReference type="EMBL" id="MU865546">
    <property type="protein sequence ID" value="KAK4221457.1"/>
    <property type="molecule type" value="Genomic_DNA"/>
</dbReference>
<dbReference type="Pfam" id="PF00891">
    <property type="entry name" value="Methyltransf_2"/>
    <property type="match status" value="1"/>
</dbReference>
<keyword evidence="6" id="KW-1185">Reference proteome</keyword>
<dbReference type="InterPro" id="IPR029063">
    <property type="entry name" value="SAM-dependent_MTases_sf"/>
</dbReference>
<dbReference type="SUPFAM" id="SSF53335">
    <property type="entry name" value="S-adenosyl-L-methionine-dependent methyltransferases"/>
    <property type="match status" value="1"/>
</dbReference>
<feature type="domain" description="O-methyltransferase C-terminal" evidence="4">
    <location>
        <begin position="177"/>
        <end position="394"/>
    </location>
</feature>
<gene>
    <name evidence="5" type="ORF">QBC38DRAFT_129618</name>
</gene>
<evidence type="ECO:0000256" key="2">
    <source>
        <dbReference type="ARBA" id="ARBA00022679"/>
    </source>
</evidence>
<comment type="caution">
    <text evidence="5">The sequence shown here is derived from an EMBL/GenBank/DDBJ whole genome shotgun (WGS) entry which is preliminary data.</text>
</comment>
<dbReference type="GO" id="GO:0032259">
    <property type="term" value="P:methylation"/>
    <property type="evidence" value="ECO:0007669"/>
    <property type="project" value="UniProtKB-KW"/>
</dbReference>
<dbReference type="PANTHER" id="PTHR43712">
    <property type="entry name" value="PUTATIVE (AFU_ORTHOLOGUE AFUA_4G14580)-RELATED"/>
    <property type="match status" value="1"/>
</dbReference>
<dbReference type="PROSITE" id="PS51683">
    <property type="entry name" value="SAM_OMT_II"/>
    <property type="match status" value="1"/>
</dbReference>
<reference evidence="5" key="1">
    <citation type="journal article" date="2023" name="Mol. Phylogenet. Evol.">
        <title>Genome-scale phylogeny and comparative genomics of the fungal order Sordariales.</title>
        <authorList>
            <person name="Hensen N."/>
            <person name="Bonometti L."/>
            <person name="Westerberg I."/>
            <person name="Brannstrom I.O."/>
            <person name="Guillou S."/>
            <person name="Cros-Aarteil S."/>
            <person name="Calhoun S."/>
            <person name="Haridas S."/>
            <person name="Kuo A."/>
            <person name="Mondo S."/>
            <person name="Pangilinan J."/>
            <person name="Riley R."/>
            <person name="LaButti K."/>
            <person name="Andreopoulos B."/>
            <person name="Lipzen A."/>
            <person name="Chen C."/>
            <person name="Yan M."/>
            <person name="Daum C."/>
            <person name="Ng V."/>
            <person name="Clum A."/>
            <person name="Steindorff A."/>
            <person name="Ohm R.A."/>
            <person name="Martin F."/>
            <person name="Silar P."/>
            <person name="Natvig D.O."/>
            <person name="Lalanne C."/>
            <person name="Gautier V."/>
            <person name="Ament-Velasquez S.L."/>
            <person name="Kruys A."/>
            <person name="Hutchinson M.I."/>
            <person name="Powell A.J."/>
            <person name="Barry K."/>
            <person name="Miller A.N."/>
            <person name="Grigoriev I.V."/>
            <person name="Debuchy R."/>
            <person name="Gladieux P."/>
            <person name="Hiltunen Thoren M."/>
            <person name="Johannesson H."/>
        </authorList>
    </citation>
    <scope>NUCLEOTIDE SEQUENCE</scope>
    <source>
        <strain evidence="5">CBS 990.96</strain>
    </source>
</reference>
<dbReference type="GO" id="GO:0008171">
    <property type="term" value="F:O-methyltransferase activity"/>
    <property type="evidence" value="ECO:0007669"/>
    <property type="project" value="InterPro"/>
</dbReference>
<evidence type="ECO:0000256" key="3">
    <source>
        <dbReference type="ARBA" id="ARBA00022691"/>
    </source>
</evidence>
<accession>A0AAN6YS45</accession>
<dbReference type="AlphaFoldDB" id="A0AAN6YS45"/>